<evidence type="ECO:0000256" key="1">
    <source>
        <dbReference type="SAM" id="MobiDB-lite"/>
    </source>
</evidence>
<feature type="compositionally biased region" description="Low complexity" evidence="1">
    <location>
        <begin position="63"/>
        <end position="72"/>
    </location>
</feature>
<feature type="compositionally biased region" description="Acidic residues" evidence="1">
    <location>
        <begin position="47"/>
        <end position="62"/>
    </location>
</feature>
<gene>
    <name evidence="2" type="ORF">HAX54_048927</name>
</gene>
<keyword evidence="3" id="KW-1185">Reference proteome</keyword>
<dbReference type="EMBL" id="JACEIK010008179">
    <property type="protein sequence ID" value="MCE3051116.1"/>
    <property type="molecule type" value="Genomic_DNA"/>
</dbReference>
<dbReference type="Proteomes" id="UP000823775">
    <property type="component" value="Unassembled WGS sequence"/>
</dbReference>
<accession>A0ABS8WMG1</accession>
<protein>
    <submittedName>
        <fullName evidence="2">Uncharacterized protein</fullName>
    </submittedName>
</protein>
<feature type="region of interest" description="Disordered" evidence="1">
    <location>
        <begin position="45"/>
        <end position="85"/>
    </location>
</feature>
<proteinExistence type="predicted"/>
<comment type="caution">
    <text evidence="2">The sequence shown here is derived from an EMBL/GenBank/DDBJ whole genome shotgun (WGS) entry which is preliminary data.</text>
</comment>
<reference evidence="2 3" key="1">
    <citation type="journal article" date="2021" name="BMC Genomics">
        <title>Datura genome reveals duplications of psychoactive alkaloid biosynthetic genes and high mutation rate following tissue culture.</title>
        <authorList>
            <person name="Rajewski A."/>
            <person name="Carter-House D."/>
            <person name="Stajich J."/>
            <person name="Litt A."/>
        </authorList>
    </citation>
    <scope>NUCLEOTIDE SEQUENCE [LARGE SCALE GENOMIC DNA]</scope>
    <source>
        <strain evidence="2">AR-01</strain>
    </source>
</reference>
<name>A0ABS8WMG1_DATST</name>
<sequence>MEINQLRLRLDQIWMGFKRMDGSDDGKWSDIEYDERDIQLMMRNSSEDFDYEDEISSTEASEELSSADSESLINEDHPDNLVGNDTEMTDAHVNLLVVIFYPQALVEVNIISDFEKVIENAYLSP</sequence>
<organism evidence="2 3">
    <name type="scientific">Datura stramonium</name>
    <name type="common">Jimsonweed</name>
    <name type="synonym">Common thornapple</name>
    <dbReference type="NCBI Taxonomy" id="4076"/>
    <lineage>
        <taxon>Eukaryota</taxon>
        <taxon>Viridiplantae</taxon>
        <taxon>Streptophyta</taxon>
        <taxon>Embryophyta</taxon>
        <taxon>Tracheophyta</taxon>
        <taxon>Spermatophyta</taxon>
        <taxon>Magnoliopsida</taxon>
        <taxon>eudicotyledons</taxon>
        <taxon>Gunneridae</taxon>
        <taxon>Pentapetalae</taxon>
        <taxon>asterids</taxon>
        <taxon>lamiids</taxon>
        <taxon>Solanales</taxon>
        <taxon>Solanaceae</taxon>
        <taxon>Solanoideae</taxon>
        <taxon>Datureae</taxon>
        <taxon>Datura</taxon>
    </lineage>
</organism>
<evidence type="ECO:0000313" key="3">
    <source>
        <dbReference type="Proteomes" id="UP000823775"/>
    </source>
</evidence>
<evidence type="ECO:0000313" key="2">
    <source>
        <dbReference type="EMBL" id="MCE3051116.1"/>
    </source>
</evidence>